<name>A0A2P4UJ40_9ACTN</name>
<proteinExistence type="predicted"/>
<keyword evidence="2" id="KW-1185">Reference proteome</keyword>
<evidence type="ECO:0000313" key="2">
    <source>
        <dbReference type="Proteomes" id="UP000242367"/>
    </source>
</evidence>
<dbReference type="Proteomes" id="UP000242367">
    <property type="component" value="Unassembled WGS sequence"/>
</dbReference>
<dbReference type="PROSITE" id="PS51257">
    <property type="entry name" value="PROKAR_LIPOPROTEIN"/>
    <property type="match status" value="1"/>
</dbReference>
<dbReference type="RefSeq" id="WP_103564103.1">
    <property type="nucleotide sequence ID" value="NZ_MTBP01000002.1"/>
</dbReference>
<organism evidence="1 2">
    <name type="scientific">Actinomadura rubteroloni</name>
    <dbReference type="NCBI Taxonomy" id="1926885"/>
    <lineage>
        <taxon>Bacteria</taxon>
        <taxon>Bacillati</taxon>
        <taxon>Actinomycetota</taxon>
        <taxon>Actinomycetes</taxon>
        <taxon>Streptosporangiales</taxon>
        <taxon>Thermomonosporaceae</taxon>
        <taxon>Actinomadura</taxon>
    </lineage>
</organism>
<dbReference type="EMBL" id="MTBP01000002">
    <property type="protein sequence ID" value="POM25050.1"/>
    <property type="molecule type" value="Genomic_DNA"/>
</dbReference>
<gene>
    <name evidence="1" type="ORF">BTM25_36920</name>
</gene>
<sequence length="166" mass="17539">MRTFTAALLAVLCGAAGCGGDSRLVAARTAHVRFGYPKGWQRQAGGAFTAVRVENGRTVARLTVLERPVAATTAALAVAALQAGRLIGRDYRRGPVQTVHVAHADSASRLSYSYLSDDRPRRPTEGTDVVAVRNRAVYVVRVTAVRGELPAADVDAIVKSVALKGD</sequence>
<accession>A0A2P4UJ40</accession>
<reference evidence="1 2" key="1">
    <citation type="journal article" date="2017" name="Chemistry">
        <title>Isolation, Biosynthesis and Chemical Modifications of Rubterolones A-F: Rare Tropolone Alkaloids from Actinomadura sp. 5-2.</title>
        <authorList>
            <person name="Guo H."/>
            <person name="Benndorf R."/>
            <person name="Leichnitz D."/>
            <person name="Klassen J.L."/>
            <person name="Vollmers J."/>
            <person name="Gorls H."/>
            <person name="Steinacker M."/>
            <person name="Weigel C."/>
            <person name="Dahse H.M."/>
            <person name="Kaster A.K."/>
            <person name="de Beer Z.W."/>
            <person name="Poulsen M."/>
            <person name="Beemelmanns C."/>
        </authorList>
    </citation>
    <scope>NUCLEOTIDE SEQUENCE [LARGE SCALE GENOMIC DNA]</scope>
    <source>
        <strain evidence="1 2">5-2</strain>
    </source>
</reference>
<dbReference type="AlphaFoldDB" id="A0A2P4UJ40"/>
<evidence type="ECO:0000313" key="1">
    <source>
        <dbReference type="EMBL" id="POM25050.1"/>
    </source>
</evidence>
<evidence type="ECO:0008006" key="3">
    <source>
        <dbReference type="Google" id="ProtNLM"/>
    </source>
</evidence>
<comment type="caution">
    <text evidence="1">The sequence shown here is derived from an EMBL/GenBank/DDBJ whole genome shotgun (WGS) entry which is preliminary data.</text>
</comment>
<protein>
    <recommendedName>
        <fullName evidence="3">Lipoprotein</fullName>
    </recommendedName>
</protein>